<accession>A0ABT8K2A2</accession>
<gene>
    <name evidence="2" type="ORF">P5G52_11820</name>
</gene>
<comment type="caution">
    <text evidence="2">The sequence shown here is derived from an EMBL/GenBank/DDBJ whole genome shotgun (WGS) entry which is preliminary data.</text>
</comment>
<sequence length="63" mass="6788">MEGCLLNPRKNHENGVLSVMIPVIERVKPRKIEIEIVSDESPAESTAVDAHASGAGRHKAVEA</sequence>
<protein>
    <submittedName>
        <fullName evidence="2">Uncharacterized protein</fullName>
    </submittedName>
</protein>
<keyword evidence="3" id="KW-1185">Reference proteome</keyword>
<name>A0ABT8K2A2_9MICC</name>
<dbReference type="RefSeq" id="WP_301227595.1">
    <property type="nucleotide sequence ID" value="NZ_JAROCG010000001.1"/>
</dbReference>
<dbReference type="EMBL" id="JAROCG010000001">
    <property type="protein sequence ID" value="MDN4611550.1"/>
    <property type="molecule type" value="Genomic_DNA"/>
</dbReference>
<evidence type="ECO:0000313" key="3">
    <source>
        <dbReference type="Proteomes" id="UP001174209"/>
    </source>
</evidence>
<dbReference type="Proteomes" id="UP001174209">
    <property type="component" value="Unassembled WGS sequence"/>
</dbReference>
<evidence type="ECO:0000313" key="2">
    <source>
        <dbReference type="EMBL" id="MDN4611550.1"/>
    </source>
</evidence>
<proteinExistence type="predicted"/>
<organism evidence="2 3">
    <name type="scientific">Arthrobacter burdickii</name>
    <dbReference type="NCBI Taxonomy" id="3035920"/>
    <lineage>
        <taxon>Bacteria</taxon>
        <taxon>Bacillati</taxon>
        <taxon>Actinomycetota</taxon>
        <taxon>Actinomycetes</taxon>
        <taxon>Micrococcales</taxon>
        <taxon>Micrococcaceae</taxon>
        <taxon>Arthrobacter</taxon>
    </lineage>
</organism>
<reference evidence="2" key="1">
    <citation type="submission" date="2023-06" db="EMBL/GenBank/DDBJ databases">
        <title>MT1 and MT2 Draft Genomes of Novel Species.</title>
        <authorList>
            <person name="Venkateswaran K."/>
        </authorList>
    </citation>
    <scope>NUCLEOTIDE SEQUENCE</scope>
    <source>
        <strain evidence="2">IIF3SC-B10</strain>
    </source>
</reference>
<feature type="region of interest" description="Disordered" evidence="1">
    <location>
        <begin position="39"/>
        <end position="63"/>
    </location>
</feature>
<evidence type="ECO:0000256" key="1">
    <source>
        <dbReference type="SAM" id="MobiDB-lite"/>
    </source>
</evidence>